<name>A0A7Y2H2J9_UNCEI</name>
<protein>
    <recommendedName>
        <fullName evidence="2">IrrE N-terminal-like domain-containing protein</fullName>
    </recommendedName>
</protein>
<dbReference type="InterPro" id="IPR052345">
    <property type="entry name" value="Rad_response_metalloprotease"/>
</dbReference>
<dbReference type="PANTHER" id="PTHR43236:SF1">
    <property type="entry name" value="BLL7220 PROTEIN"/>
    <property type="match status" value="1"/>
</dbReference>
<feature type="region of interest" description="Disordered" evidence="1">
    <location>
        <begin position="300"/>
        <end position="327"/>
    </location>
</feature>
<reference evidence="3 4" key="1">
    <citation type="submission" date="2020-03" db="EMBL/GenBank/DDBJ databases">
        <title>Metabolic flexibility allows generalist bacteria to become dominant in a frequently disturbed ecosystem.</title>
        <authorList>
            <person name="Chen Y.-J."/>
            <person name="Leung P.M."/>
            <person name="Bay S.K."/>
            <person name="Hugenholtz P."/>
            <person name="Kessler A.J."/>
            <person name="Shelley G."/>
            <person name="Waite D.W."/>
            <person name="Cook P.L."/>
            <person name="Greening C."/>
        </authorList>
    </citation>
    <scope>NUCLEOTIDE SEQUENCE [LARGE SCALE GENOMIC DNA]</scope>
    <source>
        <strain evidence="3">SS_bin_28</strain>
    </source>
</reference>
<dbReference type="AlphaFoldDB" id="A0A7Y2H2J9"/>
<accession>A0A7Y2H2J9</accession>
<sequence length="327" mass="36762">MNQALPQNLDQLDLALTEDGFAAKDFSGLVERVHLHFRYYTELEKELLGTVPINFPAYLLETPLSDDPAEGASKVAGLERERLKLGDGAAGDIVDMLERQGHKVYRPSFPESRLNGFFLFDKVSGPVFVINRDLDYIETDYVATVLYGHFLMDHNPYRIELQVQSGEAASPNRLRASFFAHEFLISREGLESYLKALEIEPGGTLSAEIVSHLATYFEVGVRTMLSRLLTLGYLQQSDLEAMANLEVDFPERITTSSTVSERFTRLALEAHATGHLDRDQLAAYLETDRPHAMQLADQFKIPDEVEESGQMDADEAEDPLEQSDEEL</sequence>
<evidence type="ECO:0000313" key="3">
    <source>
        <dbReference type="EMBL" id="NNF06773.1"/>
    </source>
</evidence>
<dbReference type="PANTHER" id="PTHR43236">
    <property type="entry name" value="ANTITOXIN HIGA1"/>
    <property type="match status" value="1"/>
</dbReference>
<comment type="caution">
    <text evidence="3">The sequence shown here is derived from an EMBL/GenBank/DDBJ whole genome shotgun (WGS) entry which is preliminary data.</text>
</comment>
<proteinExistence type="predicted"/>
<dbReference type="EMBL" id="JABDJR010000331">
    <property type="protein sequence ID" value="NNF06773.1"/>
    <property type="molecule type" value="Genomic_DNA"/>
</dbReference>
<dbReference type="InterPro" id="IPR010359">
    <property type="entry name" value="IrrE_HExxH"/>
</dbReference>
<dbReference type="Pfam" id="PF06114">
    <property type="entry name" value="Peptidase_M78"/>
    <property type="match status" value="1"/>
</dbReference>
<feature type="domain" description="IrrE N-terminal-like" evidence="2">
    <location>
        <begin position="98"/>
        <end position="228"/>
    </location>
</feature>
<dbReference type="Proteomes" id="UP000547674">
    <property type="component" value="Unassembled WGS sequence"/>
</dbReference>
<gene>
    <name evidence="3" type="ORF">HKN21_08430</name>
</gene>
<evidence type="ECO:0000259" key="2">
    <source>
        <dbReference type="Pfam" id="PF06114"/>
    </source>
</evidence>
<evidence type="ECO:0000256" key="1">
    <source>
        <dbReference type="SAM" id="MobiDB-lite"/>
    </source>
</evidence>
<organism evidence="3 4">
    <name type="scientific">Eiseniibacteriota bacterium</name>
    <dbReference type="NCBI Taxonomy" id="2212470"/>
    <lineage>
        <taxon>Bacteria</taxon>
        <taxon>Candidatus Eiseniibacteriota</taxon>
    </lineage>
</organism>
<evidence type="ECO:0000313" key="4">
    <source>
        <dbReference type="Proteomes" id="UP000547674"/>
    </source>
</evidence>
<feature type="compositionally biased region" description="Acidic residues" evidence="1">
    <location>
        <begin position="304"/>
        <end position="327"/>
    </location>
</feature>